<gene>
    <name evidence="5" type="ORF">AT746_12880</name>
</gene>
<dbReference type="AlphaFoldDB" id="A0A0U3ADC4"/>
<dbReference type="SUPFAM" id="SSF56801">
    <property type="entry name" value="Acetyl-CoA synthetase-like"/>
    <property type="match status" value="1"/>
</dbReference>
<reference evidence="5 6" key="1">
    <citation type="submission" date="2015-12" db="EMBL/GenBank/DDBJ databases">
        <title>Complete genome of Lacimicrobium alkaliphilum KCTC 32984.</title>
        <authorList>
            <person name="Kim S.-G."/>
            <person name="Lee Y.-J."/>
        </authorList>
    </citation>
    <scope>NUCLEOTIDE SEQUENCE [LARGE SCALE GENOMIC DNA]</scope>
    <source>
        <strain evidence="5 6">YelD216</strain>
    </source>
</reference>
<protein>
    <recommendedName>
        <fullName evidence="7">AMP-dependent synthetase/ligase domain-containing protein</fullName>
    </recommendedName>
</protein>
<evidence type="ECO:0000313" key="6">
    <source>
        <dbReference type="Proteomes" id="UP000068447"/>
    </source>
</evidence>
<dbReference type="KEGG" id="lal:AT746_12880"/>
<sequence length="447" mass="49204">MQLLHRLKELYESADDSVNGELLEASSKPVDSVSDPNLNTISLPRIIAEAELIRAKEPHLRGATVAIRYQGLNDFVRLLLAFDGWSAALYLLPEDDAPQLPDDCQFWAGLQSDVKRDTSLPEGQHVVTHWYIATSGTTSKPKWIAHQLAGLTASVRVNLEQMPLRWGLLYQPFRFAGLQVLLQGLLSGASIVDASDGDISRRIKLLRAATTTALSATPSMWRQLLLSGELETLPLSQLTLGGEIADQGLLNMLRARFSEARIIHIYASTEAGVGFSVSDGKAGFPEAWLKDGYYGVKLKINAHHHLCIKPLQLPKSGVKNRMDAQGYIDSEDMVEIIDGRVYFLGRAGGVINVGGNKVHPQQVEQVILSIEGVLSARVYGSKSSVMGSLVSAEVVAEADTELTALKKKIILQCMQRLARYQVPMRIDFVKQIKTNETGKIDRRQPSE</sequence>
<accession>A0A0U3ADC4</accession>
<dbReference type="InterPro" id="IPR025110">
    <property type="entry name" value="AMP-bd_C"/>
</dbReference>
<dbReference type="RefSeq" id="WP_062480928.1">
    <property type="nucleotide sequence ID" value="NZ_CP013650.1"/>
</dbReference>
<dbReference type="Pfam" id="PF13193">
    <property type="entry name" value="AMP-binding_C"/>
    <property type="match status" value="1"/>
</dbReference>
<dbReference type="Gene3D" id="3.30.300.30">
    <property type="match status" value="1"/>
</dbReference>
<feature type="domain" description="AMP-binding enzyme C-terminal" evidence="4">
    <location>
        <begin position="362"/>
        <end position="439"/>
    </location>
</feature>
<dbReference type="PANTHER" id="PTHR43201:SF5">
    <property type="entry name" value="MEDIUM-CHAIN ACYL-COA LIGASE ACSF2, MITOCHONDRIAL"/>
    <property type="match status" value="1"/>
</dbReference>
<name>A0A0U3ADC4_9ALTE</name>
<dbReference type="PANTHER" id="PTHR43201">
    <property type="entry name" value="ACYL-COA SYNTHETASE"/>
    <property type="match status" value="1"/>
</dbReference>
<keyword evidence="2" id="KW-0436">Ligase</keyword>
<organism evidence="5 6">
    <name type="scientific">Lacimicrobium alkaliphilum</name>
    <dbReference type="NCBI Taxonomy" id="1526571"/>
    <lineage>
        <taxon>Bacteria</taxon>
        <taxon>Pseudomonadati</taxon>
        <taxon>Pseudomonadota</taxon>
        <taxon>Gammaproteobacteria</taxon>
        <taxon>Alteromonadales</taxon>
        <taxon>Alteromonadaceae</taxon>
        <taxon>Lacimicrobium</taxon>
    </lineage>
</organism>
<comment type="similarity">
    <text evidence="1">Belongs to the ATP-dependent AMP-binding enzyme family.</text>
</comment>
<dbReference type="GO" id="GO:0006631">
    <property type="term" value="P:fatty acid metabolic process"/>
    <property type="evidence" value="ECO:0007669"/>
    <property type="project" value="TreeGrafter"/>
</dbReference>
<proteinExistence type="inferred from homology"/>
<dbReference type="EMBL" id="CP013650">
    <property type="protein sequence ID" value="ALS99070.1"/>
    <property type="molecule type" value="Genomic_DNA"/>
</dbReference>
<dbReference type="OrthoDB" id="7055148at2"/>
<evidence type="ECO:0000256" key="1">
    <source>
        <dbReference type="ARBA" id="ARBA00006432"/>
    </source>
</evidence>
<evidence type="ECO:0000313" key="5">
    <source>
        <dbReference type="EMBL" id="ALS99070.1"/>
    </source>
</evidence>
<dbReference type="Proteomes" id="UP000068447">
    <property type="component" value="Chromosome"/>
</dbReference>
<evidence type="ECO:0008006" key="7">
    <source>
        <dbReference type="Google" id="ProtNLM"/>
    </source>
</evidence>
<evidence type="ECO:0000256" key="2">
    <source>
        <dbReference type="ARBA" id="ARBA00022598"/>
    </source>
</evidence>
<dbReference type="InterPro" id="IPR042099">
    <property type="entry name" value="ANL_N_sf"/>
</dbReference>
<evidence type="ECO:0000259" key="3">
    <source>
        <dbReference type="Pfam" id="PF00501"/>
    </source>
</evidence>
<feature type="domain" description="AMP-dependent synthetase/ligase" evidence="3">
    <location>
        <begin position="123"/>
        <end position="282"/>
    </location>
</feature>
<keyword evidence="6" id="KW-1185">Reference proteome</keyword>
<dbReference type="GO" id="GO:0031956">
    <property type="term" value="F:medium-chain fatty acid-CoA ligase activity"/>
    <property type="evidence" value="ECO:0007669"/>
    <property type="project" value="TreeGrafter"/>
</dbReference>
<dbReference type="STRING" id="1526571.AT746_12880"/>
<dbReference type="InterPro" id="IPR000873">
    <property type="entry name" value="AMP-dep_synth/lig_dom"/>
</dbReference>
<dbReference type="Pfam" id="PF00501">
    <property type="entry name" value="AMP-binding"/>
    <property type="match status" value="1"/>
</dbReference>
<dbReference type="InterPro" id="IPR045851">
    <property type="entry name" value="AMP-bd_C_sf"/>
</dbReference>
<dbReference type="Gene3D" id="3.40.50.12780">
    <property type="entry name" value="N-terminal domain of ligase-like"/>
    <property type="match status" value="1"/>
</dbReference>
<evidence type="ECO:0000259" key="4">
    <source>
        <dbReference type="Pfam" id="PF13193"/>
    </source>
</evidence>